<comment type="caution">
    <text evidence="1">The sequence shown here is derived from an EMBL/GenBank/DDBJ whole genome shotgun (WGS) entry which is preliminary data.</text>
</comment>
<dbReference type="EMBL" id="JAUEPU010000031">
    <property type="protein sequence ID" value="KAK0492155.1"/>
    <property type="molecule type" value="Genomic_DNA"/>
</dbReference>
<sequence>MQCAAKQGAFNSLDPAKDDHTNMFPLHLCSVILESFRMLPQHPTYDFSSPIVLDFKDALPYFLNKICDNVLGMFSEFSKHPSLSDPSLPQSLKLIVVAIKFLCHRSSLPESTMSHTTICQSLNAVIPKIMTTEYSFQDITSQEASALIVALEDIIAACLSPLHNMESDWIDLCHDTIEVYYWQANNAPSTCSLSGLQSIADFMISCWDQIKDASYRSDTGCRLFTNLLKKHIPIAFTVFHESQCLPFLGSHTFHETSVSLVSVYITGILTMQQDSNGAMDAESLQQHIDCLYNPQNQFTACSILAMSDIFRDQIAVHKDITALAQLCPQDAAWEECYRKLDDLVQGKDGEFFSKQLKWQKSGESYGYFPLHADHIEAEKKDIRYAIHVLNEFFNGREHIMVS</sequence>
<evidence type="ECO:0000313" key="1">
    <source>
        <dbReference type="EMBL" id="KAK0492155.1"/>
    </source>
</evidence>
<protein>
    <submittedName>
        <fullName evidence="1">Uncharacterized protein</fullName>
    </submittedName>
</protein>
<gene>
    <name evidence="1" type="ORF">EDD18DRAFT_1184906</name>
</gene>
<reference evidence="1" key="1">
    <citation type="submission" date="2023-06" db="EMBL/GenBank/DDBJ databases">
        <authorList>
            <consortium name="Lawrence Berkeley National Laboratory"/>
            <person name="Ahrendt S."/>
            <person name="Sahu N."/>
            <person name="Indic B."/>
            <person name="Wong-Bajracharya J."/>
            <person name="Merenyi Z."/>
            <person name="Ke H.-M."/>
            <person name="Monk M."/>
            <person name="Kocsube S."/>
            <person name="Drula E."/>
            <person name="Lipzen A."/>
            <person name="Balint B."/>
            <person name="Henrissat B."/>
            <person name="Andreopoulos B."/>
            <person name="Martin F.M."/>
            <person name="Harder C.B."/>
            <person name="Rigling D."/>
            <person name="Ford K.L."/>
            <person name="Foster G.D."/>
            <person name="Pangilinan J."/>
            <person name="Papanicolaou A."/>
            <person name="Barry K."/>
            <person name="LaButti K."/>
            <person name="Viragh M."/>
            <person name="Koriabine M."/>
            <person name="Yan M."/>
            <person name="Riley R."/>
            <person name="Champramary S."/>
            <person name="Plett K.L."/>
            <person name="Tsai I.J."/>
            <person name="Slot J."/>
            <person name="Sipos G."/>
            <person name="Plett J."/>
            <person name="Nagy L.G."/>
            <person name="Grigoriev I.V."/>
        </authorList>
    </citation>
    <scope>NUCLEOTIDE SEQUENCE</scope>
    <source>
        <strain evidence="1">HWK02</strain>
    </source>
</reference>
<evidence type="ECO:0000313" key="2">
    <source>
        <dbReference type="Proteomes" id="UP001175228"/>
    </source>
</evidence>
<accession>A0AA39PY48</accession>
<keyword evidence="2" id="KW-1185">Reference proteome</keyword>
<organism evidence="1 2">
    <name type="scientific">Armillaria luteobubalina</name>
    <dbReference type="NCBI Taxonomy" id="153913"/>
    <lineage>
        <taxon>Eukaryota</taxon>
        <taxon>Fungi</taxon>
        <taxon>Dikarya</taxon>
        <taxon>Basidiomycota</taxon>
        <taxon>Agaricomycotina</taxon>
        <taxon>Agaricomycetes</taxon>
        <taxon>Agaricomycetidae</taxon>
        <taxon>Agaricales</taxon>
        <taxon>Marasmiineae</taxon>
        <taxon>Physalacriaceae</taxon>
        <taxon>Armillaria</taxon>
    </lineage>
</organism>
<dbReference type="Proteomes" id="UP001175228">
    <property type="component" value="Unassembled WGS sequence"/>
</dbReference>
<dbReference type="AlphaFoldDB" id="A0AA39PY48"/>
<proteinExistence type="predicted"/>
<name>A0AA39PY48_9AGAR</name>